<feature type="region of interest" description="Disordered" evidence="9">
    <location>
        <begin position="773"/>
        <end position="813"/>
    </location>
</feature>
<dbReference type="InterPro" id="IPR035482">
    <property type="entry name" value="SIS_PGI_2"/>
</dbReference>
<dbReference type="Gene3D" id="1.10.1390.10">
    <property type="match status" value="1"/>
</dbReference>
<feature type="compositionally biased region" description="Basic and acidic residues" evidence="9">
    <location>
        <begin position="53"/>
        <end position="71"/>
    </location>
</feature>
<dbReference type="HAMAP" id="MF_00473">
    <property type="entry name" value="G6P_isomerase"/>
    <property type="match status" value="1"/>
</dbReference>
<evidence type="ECO:0000256" key="1">
    <source>
        <dbReference type="ARBA" id="ARBA00004926"/>
    </source>
</evidence>
<dbReference type="CDD" id="cd05015">
    <property type="entry name" value="SIS_PGI_1"/>
    <property type="match status" value="1"/>
</dbReference>
<evidence type="ECO:0000256" key="3">
    <source>
        <dbReference type="ARBA" id="ARBA00011952"/>
    </source>
</evidence>
<dbReference type="NCBIfam" id="NF001211">
    <property type="entry name" value="PRK00179.1"/>
    <property type="match status" value="1"/>
</dbReference>
<protein>
    <recommendedName>
        <fullName evidence="3 8">Glucose-6-phosphate isomerase</fullName>
        <ecNumber evidence="3 8">5.3.1.9</ecNumber>
    </recommendedName>
</protein>
<dbReference type="PANTHER" id="PTHR11469">
    <property type="entry name" value="GLUCOSE-6-PHOSPHATE ISOMERASE"/>
    <property type="match status" value="1"/>
</dbReference>
<comment type="pathway">
    <text evidence="1 8">Carbohydrate degradation; glycolysis; D-glyceraldehyde 3-phosphate and glycerone phosphate from D-glucose: step 2/4.</text>
</comment>
<comment type="similarity">
    <text evidence="2 8">Belongs to the GPI family.</text>
</comment>
<comment type="caution">
    <text evidence="10">The sequence shown here is derived from an EMBL/GenBank/DDBJ whole genome shotgun (WGS) entry which is preliminary data.</text>
</comment>
<evidence type="ECO:0000313" key="11">
    <source>
        <dbReference type="Proteomes" id="UP001530377"/>
    </source>
</evidence>
<evidence type="ECO:0000256" key="9">
    <source>
        <dbReference type="SAM" id="MobiDB-lite"/>
    </source>
</evidence>
<keyword evidence="6 8" id="KW-0413">Isomerase</keyword>
<accession>A0ABD3RRQ4</accession>
<dbReference type="SUPFAM" id="SSF53697">
    <property type="entry name" value="SIS domain"/>
    <property type="match status" value="1"/>
</dbReference>
<proteinExistence type="inferred from homology"/>
<evidence type="ECO:0000313" key="10">
    <source>
        <dbReference type="EMBL" id="KAL3815627.1"/>
    </source>
</evidence>
<evidence type="ECO:0000256" key="7">
    <source>
        <dbReference type="ARBA" id="ARBA00029321"/>
    </source>
</evidence>
<feature type="region of interest" description="Disordered" evidence="9">
    <location>
        <begin position="53"/>
        <end position="119"/>
    </location>
</feature>
<dbReference type="GO" id="GO:0006096">
    <property type="term" value="P:glycolytic process"/>
    <property type="evidence" value="ECO:0007669"/>
    <property type="project" value="UniProtKB-KW"/>
</dbReference>
<evidence type="ECO:0000256" key="5">
    <source>
        <dbReference type="ARBA" id="ARBA00023152"/>
    </source>
</evidence>
<keyword evidence="11" id="KW-1185">Reference proteome</keyword>
<dbReference type="PROSITE" id="PS00174">
    <property type="entry name" value="P_GLUCOSE_ISOMERASE_2"/>
    <property type="match status" value="1"/>
</dbReference>
<sequence>MTMVKSASYLVATIVVQNQLTFGSSFLVQRPPLALYPTGRQSLRRVMEDFERMGKNDNHDDDNKISKRDSGRGGAVVVAAAHEGGGTTNDDEDGHGGRGIAVVDDAPQLPPHPSSSATTTTAMTISDGGVAIVGDHAITDPQAIADYYLQHENIPRVILRADLLGRSAHAQIMRILPKAPPSTTAAAVAVNSGPTSPPPMIATSNRRRQLVSSTPEWKRLQRHADEVIRPSHLRDMLRDSNRCESMIAHHDGVYLDYTRQRVTAETMDLLFDLAERQGLRERIRDMFGGERINFTEDRAVLHTALRAGRDEIGSVYVDGVDVVGEVHDVLDRVRRFTDAFRAGEITGYTGKRMRNIVSVGIGGSYLGPEFLHEVLKTESEGINTSLGYDLRFLANVDPVDVERTCADLDPEETLIIVVSKTFTTAETMLNARTMRQWLWDFMGDDADVVRRHVIACSSVSATENVRAFGIDTNEGMFRFWDWVGGRYSVCGAAGAVPISLMYGYDLFEKFLEGARSMDKHFLNAPPRENIPIIMGLLGCWNSSFMGYSSRALIPYAQALLRLPAHIQQLDMESNGKRINRHGVEIDYPVGEVDFGEPGTNSQHSFFQMIHQGQTVPVDFLGFVRSQHDLLMDNEKLSSHDELMANFFAQPDALANGKTAEEVRSEGCPEELVLHKVFDGNRPSSSLLFPQLSAYVTGQILSLYEHRTAVQGFIWDLNSFDQWGVELGKKLALDVKEHLMEARNSEVGDHEIIIADNPATSRIMNYYIKNSRDAVRGGGSSNPVTSATSVTRKTHKDHFPPQINDLGGLSGRLS</sequence>
<dbReference type="EC" id="5.3.1.9" evidence="3 8"/>
<evidence type="ECO:0000256" key="6">
    <source>
        <dbReference type="ARBA" id="ARBA00023235"/>
    </source>
</evidence>
<dbReference type="Pfam" id="PF00342">
    <property type="entry name" value="PGI"/>
    <property type="match status" value="1"/>
</dbReference>
<reference evidence="10 11" key="1">
    <citation type="submission" date="2024-10" db="EMBL/GenBank/DDBJ databases">
        <title>Updated reference genomes for cyclostephanoid diatoms.</title>
        <authorList>
            <person name="Roberts W.R."/>
            <person name="Alverson A.J."/>
        </authorList>
    </citation>
    <scope>NUCLEOTIDE SEQUENCE [LARGE SCALE GENOMIC DNA]</scope>
    <source>
        <strain evidence="10 11">AJA228-03</strain>
    </source>
</reference>
<dbReference type="PRINTS" id="PR00662">
    <property type="entry name" value="G6PISOMERASE"/>
</dbReference>
<keyword evidence="5 8" id="KW-0324">Glycolysis</keyword>
<name>A0ABD3RRQ4_9STRA</name>
<feature type="compositionally biased region" description="Polar residues" evidence="9">
    <location>
        <begin position="780"/>
        <end position="790"/>
    </location>
</feature>
<dbReference type="PANTHER" id="PTHR11469:SF1">
    <property type="entry name" value="GLUCOSE-6-PHOSPHATE ISOMERASE"/>
    <property type="match status" value="1"/>
</dbReference>
<keyword evidence="4 8" id="KW-0312">Gluconeogenesis</keyword>
<dbReference type="InterPro" id="IPR046348">
    <property type="entry name" value="SIS_dom_sf"/>
</dbReference>
<comment type="catalytic activity">
    <reaction evidence="7 8">
        <text>alpha-D-glucose 6-phosphate = beta-D-fructose 6-phosphate</text>
        <dbReference type="Rhea" id="RHEA:11816"/>
        <dbReference type="ChEBI" id="CHEBI:57634"/>
        <dbReference type="ChEBI" id="CHEBI:58225"/>
        <dbReference type="EC" id="5.3.1.9"/>
    </reaction>
</comment>
<dbReference type="Gene3D" id="3.40.50.10490">
    <property type="entry name" value="Glucose-6-phosphate isomerase like protein, domain 1"/>
    <property type="match status" value="2"/>
</dbReference>
<dbReference type="Proteomes" id="UP001530377">
    <property type="component" value="Unassembled WGS sequence"/>
</dbReference>
<dbReference type="EMBL" id="JALLPB020000189">
    <property type="protein sequence ID" value="KAL3815627.1"/>
    <property type="molecule type" value="Genomic_DNA"/>
</dbReference>
<dbReference type="InterPro" id="IPR023096">
    <property type="entry name" value="G6P_Isomerase_C"/>
</dbReference>
<dbReference type="InterPro" id="IPR001672">
    <property type="entry name" value="G6P_Isomerase"/>
</dbReference>
<evidence type="ECO:0000256" key="8">
    <source>
        <dbReference type="RuleBase" id="RU000612"/>
    </source>
</evidence>
<dbReference type="GO" id="GO:0006094">
    <property type="term" value="P:gluconeogenesis"/>
    <property type="evidence" value="ECO:0007669"/>
    <property type="project" value="UniProtKB-KW"/>
</dbReference>
<dbReference type="GO" id="GO:0004347">
    <property type="term" value="F:glucose-6-phosphate isomerase activity"/>
    <property type="evidence" value="ECO:0007669"/>
    <property type="project" value="UniProtKB-EC"/>
</dbReference>
<dbReference type="PROSITE" id="PS00765">
    <property type="entry name" value="P_GLUCOSE_ISOMERASE_1"/>
    <property type="match status" value="1"/>
</dbReference>
<dbReference type="InterPro" id="IPR018189">
    <property type="entry name" value="Phosphoglucose_isomerase_CS"/>
</dbReference>
<dbReference type="CDD" id="cd05016">
    <property type="entry name" value="SIS_PGI_2"/>
    <property type="match status" value="1"/>
</dbReference>
<evidence type="ECO:0000256" key="2">
    <source>
        <dbReference type="ARBA" id="ARBA00006604"/>
    </source>
</evidence>
<organism evidence="10 11">
    <name type="scientific">Cyclostephanos tholiformis</name>
    <dbReference type="NCBI Taxonomy" id="382380"/>
    <lineage>
        <taxon>Eukaryota</taxon>
        <taxon>Sar</taxon>
        <taxon>Stramenopiles</taxon>
        <taxon>Ochrophyta</taxon>
        <taxon>Bacillariophyta</taxon>
        <taxon>Coscinodiscophyceae</taxon>
        <taxon>Thalassiosirophycidae</taxon>
        <taxon>Stephanodiscales</taxon>
        <taxon>Stephanodiscaceae</taxon>
        <taxon>Cyclostephanos</taxon>
    </lineage>
</organism>
<evidence type="ECO:0000256" key="4">
    <source>
        <dbReference type="ARBA" id="ARBA00022432"/>
    </source>
</evidence>
<gene>
    <name evidence="10" type="ORF">ACHAXA_000398</name>
</gene>
<dbReference type="InterPro" id="IPR035476">
    <property type="entry name" value="SIS_PGI_1"/>
</dbReference>
<dbReference type="AlphaFoldDB" id="A0ABD3RRQ4"/>
<dbReference type="PROSITE" id="PS51463">
    <property type="entry name" value="P_GLUCOSE_ISOMERASE_3"/>
    <property type="match status" value="1"/>
</dbReference>